<sequence length="192" mass="21525">MPPRHRRNEKQNVAQPAVRESAGLPVAWLDEAPAGIWFVGCHGGAGTTTLSHTAHEARDGGRCWPIPHTGAVKVVLVAHPDVQGLRTAGAAARQYAEDPRLRARVRLLGLALVSWAPGRLPRHLVQVRQSLRRAFPRIWDIEYMPELRLGESLADMRPPKSLQTLQDDLERMEDDHWADSLRWANQEDGDPR</sequence>
<dbReference type="EMBL" id="RJKE01000001">
    <property type="protein sequence ID" value="ROO87257.1"/>
    <property type="molecule type" value="Genomic_DNA"/>
</dbReference>
<dbReference type="InterPro" id="IPR046609">
    <property type="entry name" value="DUF6668"/>
</dbReference>
<organism evidence="1 2">
    <name type="scientific">Actinocorallia herbida</name>
    <dbReference type="NCBI Taxonomy" id="58109"/>
    <lineage>
        <taxon>Bacteria</taxon>
        <taxon>Bacillati</taxon>
        <taxon>Actinomycetota</taxon>
        <taxon>Actinomycetes</taxon>
        <taxon>Streptosporangiales</taxon>
        <taxon>Thermomonosporaceae</taxon>
        <taxon>Actinocorallia</taxon>
    </lineage>
</organism>
<evidence type="ECO:0000313" key="1">
    <source>
        <dbReference type="EMBL" id="ROO87257.1"/>
    </source>
</evidence>
<dbReference type="Proteomes" id="UP000272400">
    <property type="component" value="Unassembled WGS sequence"/>
</dbReference>
<comment type="caution">
    <text evidence="1">The sequence shown here is derived from an EMBL/GenBank/DDBJ whole genome shotgun (WGS) entry which is preliminary data.</text>
</comment>
<proteinExistence type="predicted"/>
<dbReference type="OrthoDB" id="4549550at2"/>
<dbReference type="RefSeq" id="WP_148086070.1">
    <property type="nucleotide sequence ID" value="NZ_RJKE01000001.1"/>
</dbReference>
<accession>A0A3N1D150</accession>
<dbReference type="AlphaFoldDB" id="A0A3N1D150"/>
<reference evidence="1 2" key="1">
    <citation type="submission" date="2018-11" db="EMBL/GenBank/DDBJ databases">
        <title>Sequencing the genomes of 1000 actinobacteria strains.</title>
        <authorList>
            <person name="Klenk H.-P."/>
        </authorList>
    </citation>
    <scope>NUCLEOTIDE SEQUENCE [LARGE SCALE GENOMIC DNA]</scope>
    <source>
        <strain evidence="1 2">DSM 44254</strain>
    </source>
</reference>
<gene>
    <name evidence="1" type="ORF">EDD29_4852</name>
</gene>
<protein>
    <submittedName>
        <fullName evidence="1">Uncharacterized protein</fullName>
    </submittedName>
</protein>
<name>A0A3N1D150_9ACTN</name>
<evidence type="ECO:0000313" key="2">
    <source>
        <dbReference type="Proteomes" id="UP000272400"/>
    </source>
</evidence>
<dbReference type="Pfam" id="PF20373">
    <property type="entry name" value="DUF6668"/>
    <property type="match status" value="1"/>
</dbReference>
<keyword evidence="2" id="KW-1185">Reference proteome</keyword>